<dbReference type="PROSITE" id="PS50893">
    <property type="entry name" value="ABC_TRANSPORTER_2"/>
    <property type="match status" value="2"/>
</dbReference>
<feature type="domain" description="ABC transporter" evidence="9">
    <location>
        <begin position="11"/>
        <end position="247"/>
    </location>
</feature>
<organism evidence="10 11">
    <name type="scientific">Ruminococcus gauvreauii</name>
    <dbReference type="NCBI Taxonomy" id="438033"/>
    <lineage>
        <taxon>Bacteria</taxon>
        <taxon>Bacillati</taxon>
        <taxon>Bacillota</taxon>
        <taxon>Clostridia</taxon>
        <taxon>Eubacteriales</taxon>
        <taxon>Oscillospiraceae</taxon>
        <taxon>Ruminococcus</taxon>
    </lineage>
</organism>
<evidence type="ECO:0000256" key="4">
    <source>
        <dbReference type="ARBA" id="ARBA00022737"/>
    </source>
</evidence>
<evidence type="ECO:0000256" key="8">
    <source>
        <dbReference type="ARBA" id="ARBA00023136"/>
    </source>
</evidence>
<keyword evidence="1" id="KW-0813">Transport</keyword>
<dbReference type="CDD" id="cd03215">
    <property type="entry name" value="ABC_Carb_Monos_II"/>
    <property type="match status" value="1"/>
</dbReference>
<sequence length="503" mass="56127">MIIKGNNEEILKMEGIHKYYPGVHALKGVDFDLKKGEVCAILGENGAGKSTLMNVLGGVVQNEEGSIYLAGRKMNIKNTKEAKELGIAFIHQELSLFRNMDVATNICIQKLPNTKGFLAKRQLYKKTAEILKIVKLEHCKPEQKVGELKIGEQQLVEIGRCLAQDIKVLILDEPTSSLTASEIEVLFEIVRRLKEKGTAIVFITHRMDEIYEICDTMMIMRDGSRIMKCGVHDISRPEVVNSMLGQAMEEQYSHQQRSPGEEILEVKGLTRKNKLNQITFSVRKGEMLGLYGLLGSGRTEVLRSIFGLDPYDAGEVIYKGKRLHIKSPRDAIAQNMAMVTEDRHLEGLVLDRSVKFNISLANLKRIRRKGLTDGKKETDMAKQGVEELNIKTPTVNRAVKFLSGGNQQKVVISKWLHTKPDLLLLDEPTRGIDIGAKREIYMIVDQLLARGVAVIMVSSELPEILGLCDRVIVLKEGRQVMELGQEDGLNGNKLLEAAMGGAT</sequence>
<dbReference type="EMBL" id="CP102290">
    <property type="protein sequence ID" value="UWP58271.1"/>
    <property type="molecule type" value="Genomic_DNA"/>
</dbReference>
<feature type="domain" description="ABC transporter" evidence="9">
    <location>
        <begin position="258"/>
        <end position="502"/>
    </location>
</feature>
<evidence type="ECO:0000256" key="7">
    <source>
        <dbReference type="ARBA" id="ARBA00022967"/>
    </source>
</evidence>
<dbReference type="InterPro" id="IPR017871">
    <property type="entry name" value="ABC_transporter-like_CS"/>
</dbReference>
<dbReference type="InterPro" id="IPR003593">
    <property type="entry name" value="AAA+_ATPase"/>
</dbReference>
<evidence type="ECO:0000256" key="5">
    <source>
        <dbReference type="ARBA" id="ARBA00022741"/>
    </source>
</evidence>
<keyword evidence="2" id="KW-1003">Cell membrane</keyword>
<keyword evidence="5" id="KW-0547">Nucleotide-binding</keyword>
<keyword evidence="8" id="KW-0472">Membrane</keyword>
<dbReference type="InterPro" id="IPR003439">
    <property type="entry name" value="ABC_transporter-like_ATP-bd"/>
</dbReference>
<proteinExistence type="predicted"/>
<evidence type="ECO:0000256" key="1">
    <source>
        <dbReference type="ARBA" id="ARBA00022448"/>
    </source>
</evidence>
<dbReference type="PROSITE" id="PS00211">
    <property type="entry name" value="ABC_TRANSPORTER_1"/>
    <property type="match status" value="1"/>
</dbReference>
<evidence type="ECO:0000259" key="9">
    <source>
        <dbReference type="PROSITE" id="PS50893"/>
    </source>
</evidence>
<dbReference type="InterPro" id="IPR027417">
    <property type="entry name" value="P-loop_NTPase"/>
</dbReference>
<dbReference type="Gene3D" id="3.40.50.300">
    <property type="entry name" value="P-loop containing nucleotide triphosphate hydrolases"/>
    <property type="match status" value="2"/>
</dbReference>
<keyword evidence="11" id="KW-1185">Reference proteome</keyword>
<reference evidence="10" key="1">
    <citation type="journal article" date="2022" name="Cell">
        <title>Design, construction, and in vivo augmentation of a complex gut microbiome.</title>
        <authorList>
            <person name="Cheng A.G."/>
            <person name="Ho P.Y."/>
            <person name="Aranda-Diaz A."/>
            <person name="Jain S."/>
            <person name="Yu F.B."/>
            <person name="Meng X."/>
            <person name="Wang M."/>
            <person name="Iakiviak M."/>
            <person name="Nagashima K."/>
            <person name="Zhao A."/>
            <person name="Murugkar P."/>
            <person name="Patil A."/>
            <person name="Atabakhsh K."/>
            <person name="Weakley A."/>
            <person name="Yan J."/>
            <person name="Brumbaugh A.R."/>
            <person name="Higginbottom S."/>
            <person name="Dimas A."/>
            <person name="Shiver A.L."/>
            <person name="Deutschbauer A."/>
            <person name="Neff N."/>
            <person name="Sonnenburg J.L."/>
            <person name="Huang K.C."/>
            <person name="Fischbach M.A."/>
        </authorList>
    </citation>
    <scope>NUCLEOTIDE SEQUENCE</scope>
    <source>
        <strain evidence="10">DSM 19829</strain>
    </source>
</reference>
<dbReference type="Proteomes" id="UP001060164">
    <property type="component" value="Chromosome"/>
</dbReference>
<evidence type="ECO:0000256" key="3">
    <source>
        <dbReference type="ARBA" id="ARBA00022597"/>
    </source>
</evidence>
<dbReference type="GO" id="GO:0005524">
    <property type="term" value="F:ATP binding"/>
    <property type="evidence" value="ECO:0007669"/>
    <property type="project" value="UniProtKB-KW"/>
</dbReference>
<accession>A0ABY5VDG0</accession>
<name>A0ABY5VDG0_9FIRM</name>
<keyword evidence="3" id="KW-0762">Sugar transport</keyword>
<dbReference type="SUPFAM" id="SSF52540">
    <property type="entry name" value="P-loop containing nucleoside triphosphate hydrolases"/>
    <property type="match status" value="2"/>
</dbReference>
<dbReference type="PANTHER" id="PTHR43790">
    <property type="entry name" value="CARBOHYDRATE TRANSPORT ATP-BINDING PROTEIN MG119-RELATED"/>
    <property type="match status" value="1"/>
</dbReference>
<evidence type="ECO:0000313" key="10">
    <source>
        <dbReference type="EMBL" id="UWP58271.1"/>
    </source>
</evidence>
<evidence type="ECO:0000313" key="11">
    <source>
        <dbReference type="Proteomes" id="UP001060164"/>
    </source>
</evidence>
<dbReference type="InterPro" id="IPR050107">
    <property type="entry name" value="ABC_carbohydrate_import_ATPase"/>
</dbReference>
<dbReference type="Pfam" id="PF00005">
    <property type="entry name" value="ABC_tran"/>
    <property type="match status" value="2"/>
</dbReference>
<dbReference type="SMART" id="SM00382">
    <property type="entry name" value="AAA"/>
    <property type="match status" value="2"/>
</dbReference>
<keyword evidence="6 10" id="KW-0067">ATP-binding</keyword>
<evidence type="ECO:0000256" key="2">
    <source>
        <dbReference type="ARBA" id="ARBA00022475"/>
    </source>
</evidence>
<protein>
    <submittedName>
        <fullName evidence="10">Sugar ABC transporter ATP-binding protein</fullName>
    </submittedName>
</protein>
<keyword evidence="4" id="KW-0677">Repeat</keyword>
<dbReference type="RefSeq" id="WP_083963486.1">
    <property type="nucleotide sequence ID" value="NZ_CABLBR010000037.1"/>
</dbReference>
<dbReference type="CDD" id="cd03216">
    <property type="entry name" value="ABC_Carb_Monos_I"/>
    <property type="match status" value="1"/>
</dbReference>
<gene>
    <name evidence="10" type="ORF">NQ502_12880</name>
</gene>
<evidence type="ECO:0000256" key="6">
    <source>
        <dbReference type="ARBA" id="ARBA00022840"/>
    </source>
</evidence>
<dbReference type="PANTHER" id="PTHR43790:SF3">
    <property type="entry name" value="D-ALLOSE IMPORT ATP-BINDING PROTEIN ALSA-RELATED"/>
    <property type="match status" value="1"/>
</dbReference>
<keyword evidence="7" id="KW-1278">Translocase</keyword>